<dbReference type="PANTHER" id="PTHR11178:SF51">
    <property type="entry name" value="FE_S BIOGENESIS PROTEIN NFUA"/>
    <property type="match status" value="1"/>
</dbReference>
<proteinExistence type="predicted"/>
<dbReference type="Pfam" id="PF01106">
    <property type="entry name" value="NifU"/>
    <property type="match status" value="1"/>
</dbReference>
<dbReference type="GO" id="GO:0051536">
    <property type="term" value="F:iron-sulfur cluster binding"/>
    <property type="evidence" value="ECO:0007669"/>
    <property type="project" value="InterPro"/>
</dbReference>
<sequence>MTQTTEQTVDDLVVTLTDEARGIVADALAQEPNAEELGLWLEVRGVEAGKFAYDLYFQAVNDADDADVTYVVENVAVVIPANSVDDLRGSRLEWSSDGDGGLVMVNPNTPSLAQVAPGLPEDVLAQGLEGPLAQEVIAVLERDVNPSIASHGGRADLVAMDENEAVVYLALSGGCQGCAMSRMTLTQGIEVTLRDQVPQLTAIVDVTDHAVGENPFYSN</sequence>
<dbReference type="EMBL" id="CAFABE010000031">
    <property type="protein sequence ID" value="CAB4826908.1"/>
    <property type="molecule type" value="Genomic_DNA"/>
</dbReference>
<name>A0A6J7RLJ1_9ZZZZ</name>
<evidence type="ECO:0000259" key="1">
    <source>
        <dbReference type="Pfam" id="PF01106"/>
    </source>
</evidence>
<dbReference type="GO" id="GO:0005506">
    <property type="term" value="F:iron ion binding"/>
    <property type="evidence" value="ECO:0007669"/>
    <property type="project" value="InterPro"/>
</dbReference>
<evidence type="ECO:0000313" key="3">
    <source>
        <dbReference type="EMBL" id="CAB4883436.1"/>
    </source>
</evidence>
<organism evidence="4">
    <name type="scientific">freshwater metagenome</name>
    <dbReference type="NCBI Taxonomy" id="449393"/>
    <lineage>
        <taxon>unclassified sequences</taxon>
        <taxon>metagenomes</taxon>
        <taxon>ecological metagenomes</taxon>
    </lineage>
</organism>
<evidence type="ECO:0000313" key="4">
    <source>
        <dbReference type="EMBL" id="CAB5029360.1"/>
    </source>
</evidence>
<dbReference type="SUPFAM" id="SSF117916">
    <property type="entry name" value="Fe-S cluster assembly (FSCA) domain-like"/>
    <property type="match status" value="1"/>
</dbReference>
<gene>
    <name evidence="2" type="ORF">UFOPK3164_00823</name>
    <name evidence="3" type="ORF">UFOPK3427_01759</name>
    <name evidence="4" type="ORF">UFOPK4112_01477</name>
</gene>
<dbReference type="InterPro" id="IPR034904">
    <property type="entry name" value="FSCA_dom_sf"/>
</dbReference>
<accession>A0A6J7RLJ1</accession>
<evidence type="ECO:0000313" key="2">
    <source>
        <dbReference type="EMBL" id="CAB4826908.1"/>
    </source>
</evidence>
<dbReference type="GO" id="GO:0016226">
    <property type="term" value="P:iron-sulfur cluster assembly"/>
    <property type="evidence" value="ECO:0007669"/>
    <property type="project" value="InterPro"/>
</dbReference>
<dbReference type="SUPFAM" id="SSF89360">
    <property type="entry name" value="HesB-like domain"/>
    <property type="match status" value="1"/>
</dbReference>
<dbReference type="InterPro" id="IPR035903">
    <property type="entry name" value="HesB-like_dom_sf"/>
</dbReference>
<dbReference type="AlphaFoldDB" id="A0A6J7RLJ1"/>
<dbReference type="InterPro" id="IPR001075">
    <property type="entry name" value="NIF_FeS_clus_asmbl_NifU_C"/>
</dbReference>
<protein>
    <submittedName>
        <fullName evidence="4">Unannotated protein</fullName>
    </submittedName>
</protein>
<feature type="domain" description="NIF system FeS cluster assembly NifU C-terminal" evidence="1">
    <location>
        <begin position="138"/>
        <end position="203"/>
    </location>
</feature>
<dbReference type="EMBL" id="CAFBPM010000017">
    <property type="protein sequence ID" value="CAB5029360.1"/>
    <property type="molecule type" value="Genomic_DNA"/>
</dbReference>
<dbReference type="Gene3D" id="2.60.300.12">
    <property type="entry name" value="HesB-like domain"/>
    <property type="match status" value="1"/>
</dbReference>
<reference evidence="4" key="1">
    <citation type="submission" date="2020-05" db="EMBL/GenBank/DDBJ databases">
        <authorList>
            <person name="Chiriac C."/>
            <person name="Salcher M."/>
            <person name="Ghai R."/>
            <person name="Kavagutti S V."/>
        </authorList>
    </citation>
    <scope>NUCLEOTIDE SEQUENCE</scope>
</reference>
<dbReference type="Gene3D" id="3.30.300.130">
    <property type="entry name" value="Fe-S cluster assembly (FSCA)"/>
    <property type="match status" value="1"/>
</dbReference>
<dbReference type="PANTHER" id="PTHR11178">
    <property type="entry name" value="IRON-SULFUR CLUSTER SCAFFOLD PROTEIN NFU-RELATED"/>
    <property type="match status" value="1"/>
</dbReference>
<dbReference type="EMBL" id="CAFBLT010000003">
    <property type="protein sequence ID" value="CAB4883436.1"/>
    <property type="molecule type" value="Genomic_DNA"/>
</dbReference>